<dbReference type="Proteomes" id="UP000809273">
    <property type="component" value="Unassembled WGS sequence"/>
</dbReference>
<evidence type="ECO:0000256" key="3">
    <source>
        <dbReference type="ARBA" id="ARBA00022723"/>
    </source>
</evidence>
<feature type="domain" description="Radical SAM core" evidence="6">
    <location>
        <begin position="18"/>
        <end position="292"/>
    </location>
</feature>
<comment type="caution">
    <text evidence="7">The sequence shown here is derived from an EMBL/GenBank/DDBJ whole genome shotgun (WGS) entry which is preliminary data.</text>
</comment>
<evidence type="ECO:0000256" key="5">
    <source>
        <dbReference type="ARBA" id="ARBA00023014"/>
    </source>
</evidence>
<keyword evidence="4" id="KW-0408">Iron</keyword>
<dbReference type="SUPFAM" id="SSF102114">
    <property type="entry name" value="Radical SAM enzymes"/>
    <property type="match status" value="1"/>
</dbReference>
<evidence type="ECO:0000313" key="7">
    <source>
        <dbReference type="EMBL" id="MBN1573075.1"/>
    </source>
</evidence>
<dbReference type="InterPro" id="IPR058240">
    <property type="entry name" value="rSAM_sf"/>
</dbReference>
<dbReference type="GO" id="GO:0051536">
    <property type="term" value="F:iron-sulfur cluster binding"/>
    <property type="evidence" value="ECO:0007669"/>
    <property type="project" value="UniProtKB-KW"/>
</dbReference>
<dbReference type="InterPro" id="IPR007197">
    <property type="entry name" value="rSAM"/>
</dbReference>
<comment type="cofactor">
    <cofactor evidence="1">
        <name>[4Fe-4S] cluster</name>
        <dbReference type="ChEBI" id="CHEBI:49883"/>
    </cofactor>
</comment>
<sequence>MVISRTFNGFEKGPIRPPSEARSLLIRLTRNCPWNKCTFCPVYKGTKFSIRYVEDVKADIDTIFDISRAIKELSFRMGYAGEVTDNVARRVFSGGLGLGEDIKYIAFWLYNGGKNVFLQDANSLIMKPSDLLEILAHLKERFPDIDRITTYARSATVARMKLEDLKMLKEAGLTRVHIGFESGSDNVLEFVKKGTTAKQHVLGGRNVVDAGLELSEYVMPGLGGREWTHEHAVESARVLNQIDPHFIRIRSLHVHEIMPLMKDIEEGRFSLLSDDETAREIRLFVENLEGIESHIVSDHILNLLEEVEGKLPEDKEKMLGVIDSYLELDDDDRLLYRIGRRAGFMRSTRDLLDIDLRERAERVMNRLRASAEGDIEGTLRGLMNSYI</sequence>
<organism evidence="7 8">
    <name type="scientific">Candidatus Zymogenus saltonus</name>
    <dbReference type="NCBI Taxonomy" id="2844893"/>
    <lineage>
        <taxon>Bacteria</taxon>
        <taxon>Deltaproteobacteria</taxon>
        <taxon>Candidatus Zymogenia</taxon>
        <taxon>Candidatus Zymogeniales</taxon>
        <taxon>Candidatus Zymogenaceae</taxon>
        <taxon>Candidatus Zymogenus</taxon>
    </lineage>
</organism>
<evidence type="ECO:0000256" key="2">
    <source>
        <dbReference type="ARBA" id="ARBA00022691"/>
    </source>
</evidence>
<dbReference type="InterPro" id="IPR051198">
    <property type="entry name" value="BchE-like"/>
</dbReference>
<evidence type="ECO:0000256" key="4">
    <source>
        <dbReference type="ARBA" id="ARBA00023004"/>
    </source>
</evidence>
<dbReference type="PANTHER" id="PTHR43409">
    <property type="entry name" value="ANAEROBIC MAGNESIUM-PROTOPORPHYRIN IX MONOMETHYL ESTER CYCLASE-RELATED"/>
    <property type="match status" value="1"/>
</dbReference>
<name>A0A9D8KFH9_9DELT</name>
<keyword evidence="5" id="KW-0411">Iron-sulfur</keyword>
<protein>
    <submittedName>
        <fullName evidence="7">Radical SAM protein</fullName>
    </submittedName>
</protein>
<keyword evidence="2" id="KW-0949">S-adenosyl-L-methionine</keyword>
<dbReference type="GO" id="GO:0003824">
    <property type="term" value="F:catalytic activity"/>
    <property type="evidence" value="ECO:0007669"/>
    <property type="project" value="InterPro"/>
</dbReference>
<dbReference type="GO" id="GO:0046872">
    <property type="term" value="F:metal ion binding"/>
    <property type="evidence" value="ECO:0007669"/>
    <property type="project" value="UniProtKB-KW"/>
</dbReference>
<dbReference type="AlphaFoldDB" id="A0A9D8KFH9"/>
<keyword evidence="3" id="KW-0479">Metal-binding</keyword>
<dbReference type="InterPro" id="IPR013785">
    <property type="entry name" value="Aldolase_TIM"/>
</dbReference>
<dbReference type="SMART" id="SM00729">
    <property type="entry name" value="Elp3"/>
    <property type="match status" value="1"/>
</dbReference>
<reference evidence="7" key="2">
    <citation type="submission" date="2021-01" db="EMBL/GenBank/DDBJ databases">
        <authorList>
            <person name="Hahn C.R."/>
            <person name="Youssef N.H."/>
            <person name="Elshahed M."/>
        </authorList>
    </citation>
    <scope>NUCLEOTIDE SEQUENCE</scope>
    <source>
        <strain evidence="7">Zod_Metabat.24</strain>
    </source>
</reference>
<gene>
    <name evidence="7" type="ORF">JW984_07765</name>
</gene>
<evidence type="ECO:0000256" key="1">
    <source>
        <dbReference type="ARBA" id="ARBA00001966"/>
    </source>
</evidence>
<dbReference type="PROSITE" id="PS51918">
    <property type="entry name" value="RADICAL_SAM"/>
    <property type="match status" value="1"/>
</dbReference>
<dbReference type="EMBL" id="JAFGIX010000038">
    <property type="protein sequence ID" value="MBN1573075.1"/>
    <property type="molecule type" value="Genomic_DNA"/>
</dbReference>
<accession>A0A9D8KFH9</accession>
<proteinExistence type="predicted"/>
<dbReference type="InterPro" id="IPR006638">
    <property type="entry name" value="Elp3/MiaA/NifB-like_rSAM"/>
</dbReference>
<dbReference type="Gene3D" id="3.20.20.70">
    <property type="entry name" value="Aldolase class I"/>
    <property type="match status" value="1"/>
</dbReference>
<dbReference type="PANTHER" id="PTHR43409:SF4">
    <property type="entry name" value="RADICAL SAM SUPERFAMILY PROTEIN"/>
    <property type="match status" value="1"/>
</dbReference>
<dbReference type="SFLD" id="SFLDS00029">
    <property type="entry name" value="Radical_SAM"/>
    <property type="match status" value="1"/>
</dbReference>
<evidence type="ECO:0000313" key="8">
    <source>
        <dbReference type="Proteomes" id="UP000809273"/>
    </source>
</evidence>
<dbReference type="Pfam" id="PF04055">
    <property type="entry name" value="Radical_SAM"/>
    <property type="match status" value="1"/>
</dbReference>
<evidence type="ECO:0000259" key="6">
    <source>
        <dbReference type="PROSITE" id="PS51918"/>
    </source>
</evidence>
<dbReference type="CDD" id="cd01335">
    <property type="entry name" value="Radical_SAM"/>
    <property type="match status" value="1"/>
</dbReference>
<reference evidence="7" key="1">
    <citation type="journal article" date="2021" name="Environ. Microbiol.">
        <title>Genomic characterization of three novel Desulfobacterota classes expand the metabolic and phylogenetic diversity of the phylum.</title>
        <authorList>
            <person name="Murphy C.L."/>
            <person name="Biggerstaff J."/>
            <person name="Eichhorn A."/>
            <person name="Ewing E."/>
            <person name="Shahan R."/>
            <person name="Soriano D."/>
            <person name="Stewart S."/>
            <person name="VanMol K."/>
            <person name="Walker R."/>
            <person name="Walters P."/>
            <person name="Elshahed M.S."/>
            <person name="Youssef N.H."/>
        </authorList>
    </citation>
    <scope>NUCLEOTIDE SEQUENCE</scope>
    <source>
        <strain evidence="7">Zod_Metabat.24</strain>
    </source>
</reference>
<dbReference type="SFLD" id="SFLDG01095">
    <property type="entry name" value="Uncharacterised_Radical_SAM_Su"/>
    <property type="match status" value="1"/>
</dbReference>